<accession>A0ABT9NBC6</accession>
<dbReference type="EMBL" id="JAUSQW010000001">
    <property type="protein sequence ID" value="MDP9801024.1"/>
    <property type="molecule type" value="Genomic_DNA"/>
</dbReference>
<dbReference type="PANTHER" id="PTHR45766">
    <property type="entry name" value="DNA ANNEALING HELICASE AND ENDONUCLEASE ZRANB3 FAMILY MEMBER"/>
    <property type="match status" value="1"/>
</dbReference>
<dbReference type="InterPro" id="IPR027417">
    <property type="entry name" value="P-loop_NTPase"/>
</dbReference>
<dbReference type="SUPFAM" id="SSF52540">
    <property type="entry name" value="P-loop containing nucleoside triphosphate hydrolases"/>
    <property type="match status" value="1"/>
</dbReference>
<evidence type="ECO:0000313" key="3">
    <source>
        <dbReference type="EMBL" id="MDP9801024.1"/>
    </source>
</evidence>
<dbReference type="PANTHER" id="PTHR45766:SF6">
    <property type="entry name" value="SWI_SNF-RELATED MATRIX-ASSOCIATED ACTIN-DEPENDENT REGULATOR OF CHROMATIN SUBFAMILY A-LIKE PROTEIN 1"/>
    <property type="match status" value="1"/>
</dbReference>
<dbReference type="Proteomes" id="UP001235966">
    <property type="component" value="Unassembled WGS sequence"/>
</dbReference>
<reference evidence="3 4" key="1">
    <citation type="submission" date="2023-07" db="EMBL/GenBank/DDBJ databases">
        <title>Sequencing the genomes of 1000 actinobacteria strains.</title>
        <authorList>
            <person name="Klenk H.-P."/>
        </authorList>
    </citation>
    <scope>NUCLEOTIDE SEQUENCE [LARGE SCALE GENOMIC DNA]</scope>
    <source>
        <strain evidence="3 4">DSM 102162</strain>
    </source>
</reference>
<gene>
    <name evidence="3" type="ORF">J2S49_001100</name>
</gene>
<feature type="domain" description="SNF2 N-terminal" evidence="2">
    <location>
        <begin position="47"/>
        <end position="113"/>
    </location>
</feature>
<name>A0ABT9NBC6_9ACTO</name>
<proteinExistence type="predicted"/>
<keyword evidence="3" id="KW-0347">Helicase</keyword>
<dbReference type="Pfam" id="PF00176">
    <property type="entry name" value="SNF2-rel_dom"/>
    <property type="match status" value="1"/>
</dbReference>
<protein>
    <submittedName>
        <fullName evidence="3">SNF2 family DNA or RNA helicase</fullName>
    </submittedName>
</protein>
<keyword evidence="4" id="KW-1185">Reference proteome</keyword>
<dbReference type="Gene3D" id="3.40.50.10810">
    <property type="entry name" value="Tandem AAA-ATPase domain"/>
    <property type="match status" value="1"/>
</dbReference>
<dbReference type="GO" id="GO:0004386">
    <property type="term" value="F:helicase activity"/>
    <property type="evidence" value="ECO:0007669"/>
    <property type="project" value="UniProtKB-KW"/>
</dbReference>
<dbReference type="InterPro" id="IPR038718">
    <property type="entry name" value="SNF2-like_sf"/>
</dbReference>
<keyword evidence="3" id="KW-0547">Nucleotide-binding</keyword>
<evidence type="ECO:0000313" key="4">
    <source>
        <dbReference type="Proteomes" id="UP001235966"/>
    </source>
</evidence>
<comment type="caution">
    <text evidence="3">The sequence shown here is derived from an EMBL/GenBank/DDBJ whole genome shotgun (WGS) entry which is preliminary data.</text>
</comment>
<evidence type="ECO:0000256" key="1">
    <source>
        <dbReference type="ARBA" id="ARBA00022801"/>
    </source>
</evidence>
<sequence length="135" mass="15230">MGNEAVAITNDYQAKYFANQLERSYANDHVGKLAGLLFDAQVEPKPHQIDAALFALQTPYMKGIILADEVGLGKTIEAGIVISQYWAERKRQILIIAPASLRQQWKQELWEKFMLPADLLDAKSRDDLLSQRQSA</sequence>
<keyword evidence="3" id="KW-0067">ATP-binding</keyword>
<dbReference type="RefSeq" id="WP_278058650.1">
    <property type="nucleotide sequence ID" value="NZ_CP121247.1"/>
</dbReference>
<keyword evidence="1" id="KW-0378">Hydrolase</keyword>
<evidence type="ECO:0000259" key="2">
    <source>
        <dbReference type="Pfam" id="PF00176"/>
    </source>
</evidence>
<dbReference type="InterPro" id="IPR000330">
    <property type="entry name" value="SNF2_N"/>
</dbReference>
<organism evidence="3 4">
    <name type="scientific">Arcanobacterium wilhelmae</name>
    <dbReference type="NCBI Taxonomy" id="1803177"/>
    <lineage>
        <taxon>Bacteria</taxon>
        <taxon>Bacillati</taxon>
        <taxon>Actinomycetota</taxon>
        <taxon>Actinomycetes</taxon>
        <taxon>Actinomycetales</taxon>
        <taxon>Actinomycetaceae</taxon>
        <taxon>Arcanobacterium</taxon>
    </lineage>
</organism>